<feature type="transmembrane region" description="Helical" evidence="1">
    <location>
        <begin position="133"/>
        <end position="155"/>
    </location>
</feature>
<keyword evidence="1" id="KW-0812">Transmembrane</keyword>
<dbReference type="EMBL" id="JAVFCB010000001">
    <property type="protein sequence ID" value="MDQ4212406.1"/>
    <property type="molecule type" value="Genomic_DNA"/>
</dbReference>
<feature type="transmembrane region" description="Helical" evidence="1">
    <location>
        <begin position="109"/>
        <end position="126"/>
    </location>
</feature>
<dbReference type="SUPFAM" id="SSF103473">
    <property type="entry name" value="MFS general substrate transporter"/>
    <property type="match status" value="1"/>
</dbReference>
<dbReference type="InterPro" id="IPR011701">
    <property type="entry name" value="MFS"/>
</dbReference>
<dbReference type="Proteomes" id="UP001230289">
    <property type="component" value="Unassembled WGS sequence"/>
</dbReference>
<protein>
    <submittedName>
        <fullName evidence="2">MFS transporter</fullName>
    </submittedName>
</protein>
<dbReference type="PANTHER" id="PTHR23523">
    <property type="match status" value="1"/>
</dbReference>
<feature type="transmembrane region" description="Helical" evidence="1">
    <location>
        <begin position="331"/>
        <end position="354"/>
    </location>
</feature>
<dbReference type="PANTHER" id="PTHR23523:SF2">
    <property type="entry name" value="2-NITROIMIDAZOLE TRANSPORTER"/>
    <property type="match status" value="1"/>
</dbReference>
<keyword evidence="1" id="KW-1133">Transmembrane helix</keyword>
<feature type="transmembrane region" description="Helical" evidence="1">
    <location>
        <begin position="167"/>
        <end position="186"/>
    </location>
</feature>
<proteinExistence type="predicted"/>
<dbReference type="Pfam" id="PF07690">
    <property type="entry name" value="MFS_1"/>
    <property type="match status" value="1"/>
</dbReference>
<keyword evidence="1" id="KW-0472">Membrane</keyword>
<keyword evidence="3" id="KW-1185">Reference proteome</keyword>
<evidence type="ECO:0000256" key="1">
    <source>
        <dbReference type="SAM" id="Phobius"/>
    </source>
</evidence>
<evidence type="ECO:0000313" key="2">
    <source>
        <dbReference type="EMBL" id="MDQ4212406.1"/>
    </source>
</evidence>
<feature type="transmembrane region" description="Helical" evidence="1">
    <location>
        <begin position="242"/>
        <end position="265"/>
    </location>
</feature>
<dbReference type="Gene3D" id="1.20.1250.20">
    <property type="entry name" value="MFS general substrate transporter like domains"/>
    <property type="match status" value="2"/>
</dbReference>
<sequence>MSSQSDRTGSAARAFALGAALLVGINLRPAITSVSTLLDQATRAFALTGVERSLLATLPVIAFGLTAPLGPMLSRRIGTSRSLLVAMAVLAVALVTRVLAGWMLLPGTFLAGAAIMVAATLLPPYLKSLDASGLWVGLSSMSFGVGAALGAGFAVPLDSMLGGVAPALAAWALLAVLAALAMIPIGRGDRSPGQRPPRIVIDGGNRLTMIIMTAVFSLQALLYFAVTTWLPLMLASHGENRAVAGLLLGWFSLIGLIPTLVAPVIARRRRILTWFGPGLGIVMGASFAWFAFDAGSDVAIVTILGIAQNAGFGLAMGLLVSLAADAPSAGLLSAIAQGVGYIVAGGGSLLFGVVHDATGAWTATLVLMALCGASLSAVVALVIRRRPVSLVAR</sequence>
<reference evidence="2 3" key="1">
    <citation type="submission" date="2023-08" db="EMBL/GenBank/DDBJ databases">
        <title>Microbacterium sp. nov., isolated from a waste landfill.</title>
        <authorList>
            <person name="Wen W."/>
        </authorList>
    </citation>
    <scope>NUCLEOTIDE SEQUENCE [LARGE SCALE GENOMIC DNA]</scope>
    <source>
        <strain evidence="2 3">ASV81</strain>
    </source>
</reference>
<feature type="transmembrane region" description="Helical" evidence="1">
    <location>
        <begin position="360"/>
        <end position="383"/>
    </location>
</feature>
<dbReference type="InterPro" id="IPR052524">
    <property type="entry name" value="MFS_Cyanate_Porter"/>
</dbReference>
<dbReference type="RefSeq" id="WP_308487345.1">
    <property type="nucleotide sequence ID" value="NZ_JAVFCB010000001.1"/>
</dbReference>
<organism evidence="2 3">
    <name type="scientific">Microbacterium capsulatum</name>
    <dbReference type="NCBI Taxonomy" id="3041921"/>
    <lineage>
        <taxon>Bacteria</taxon>
        <taxon>Bacillati</taxon>
        <taxon>Actinomycetota</taxon>
        <taxon>Actinomycetes</taxon>
        <taxon>Micrococcales</taxon>
        <taxon>Microbacteriaceae</taxon>
        <taxon>Microbacterium</taxon>
    </lineage>
</organism>
<comment type="caution">
    <text evidence="2">The sequence shown here is derived from an EMBL/GenBank/DDBJ whole genome shotgun (WGS) entry which is preliminary data.</text>
</comment>
<gene>
    <name evidence="2" type="ORF">RBR11_00570</name>
</gene>
<accession>A0ABU0XBD9</accession>
<feature type="transmembrane region" description="Helical" evidence="1">
    <location>
        <begin position="83"/>
        <end position="103"/>
    </location>
</feature>
<evidence type="ECO:0000313" key="3">
    <source>
        <dbReference type="Proteomes" id="UP001230289"/>
    </source>
</evidence>
<dbReference type="InterPro" id="IPR036259">
    <property type="entry name" value="MFS_trans_sf"/>
</dbReference>
<feature type="transmembrane region" description="Helical" evidence="1">
    <location>
        <begin position="207"/>
        <end position="230"/>
    </location>
</feature>
<feature type="transmembrane region" description="Helical" evidence="1">
    <location>
        <begin position="272"/>
        <end position="292"/>
    </location>
</feature>
<feature type="transmembrane region" description="Helical" evidence="1">
    <location>
        <begin position="298"/>
        <end position="324"/>
    </location>
</feature>
<feature type="transmembrane region" description="Helical" evidence="1">
    <location>
        <begin position="54"/>
        <end position="71"/>
    </location>
</feature>
<name>A0ABU0XBD9_9MICO</name>